<keyword evidence="10 12" id="KW-0594">Phospholipid biosynthesis</keyword>
<keyword evidence="5 12" id="KW-0812">Transmembrane</keyword>
<feature type="active site" evidence="12">
    <location>
        <position position="229"/>
    </location>
</feature>
<feature type="domain" description="PLD phosphodiesterase" evidence="14">
    <location>
        <begin position="222"/>
        <end position="249"/>
    </location>
</feature>
<dbReference type="Gene3D" id="3.30.870.10">
    <property type="entry name" value="Endonuclease Chain A"/>
    <property type="match status" value="2"/>
</dbReference>
<gene>
    <name evidence="15" type="ORF">J2Z66_004709</name>
</gene>
<name>A0ABS4IZT5_9BACL</name>
<accession>A0ABS4IZT5</accession>
<dbReference type="GO" id="GO:0016740">
    <property type="term" value="F:transferase activity"/>
    <property type="evidence" value="ECO:0007669"/>
    <property type="project" value="UniProtKB-KW"/>
</dbReference>
<dbReference type="EMBL" id="JAGGLB010000016">
    <property type="protein sequence ID" value="MBP1993092.1"/>
    <property type="molecule type" value="Genomic_DNA"/>
</dbReference>
<dbReference type="PROSITE" id="PS50035">
    <property type="entry name" value="PLD"/>
    <property type="match status" value="2"/>
</dbReference>
<dbReference type="SUPFAM" id="SSF56024">
    <property type="entry name" value="Phospholipase D/nuclease"/>
    <property type="match status" value="2"/>
</dbReference>
<keyword evidence="2 12" id="KW-1003">Cell membrane</keyword>
<evidence type="ECO:0000256" key="3">
    <source>
        <dbReference type="ARBA" id="ARBA00022516"/>
    </source>
</evidence>
<evidence type="ECO:0000256" key="5">
    <source>
        <dbReference type="ARBA" id="ARBA00022692"/>
    </source>
</evidence>
<dbReference type="NCBIfam" id="TIGR04265">
    <property type="entry name" value="bac_cardiolipin"/>
    <property type="match status" value="1"/>
</dbReference>
<dbReference type="CDD" id="cd09112">
    <property type="entry name" value="PLDc_CLS_2"/>
    <property type="match status" value="1"/>
</dbReference>
<dbReference type="Pfam" id="PF13396">
    <property type="entry name" value="PLDc_N"/>
    <property type="match status" value="1"/>
</dbReference>
<feature type="active site" evidence="12">
    <location>
        <position position="411"/>
    </location>
</feature>
<keyword evidence="8 12" id="KW-0443">Lipid metabolism</keyword>
<dbReference type="InterPro" id="IPR001736">
    <property type="entry name" value="PLipase_D/transphosphatidylase"/>
</dbReference>
<dbReference type="Pfam" id="PF13091">
    <property type="entry name" value="PLDc_2"/>
    <property type="match status" value="2"/>
</dbReference>
<dbReference type="InterPro" id="IPR030874">
    <property type="entry name" value="Cardiolipin_synth_Firmi"/>
</dbReference>
<feature type="active site" evidence="12">
    <location>
        <position position="404"/>
    </location>
</feature>
<dbReference type="SMART" id="SM00155">
    <property type="entry name" value="PLDc"/>
    <property type="match status" value="2"/>
</dbReference>
<keyword evidence="9 12" id="KW-0472">Membrane</keyword>
<dbReference type="RefSeq" id="WP_209974627.1">
    <property type="nucleotide sequence ID" value="NZ_JAGGLB010000016.1"/>
</dbReference>
<comment type="function">
    <text evidence="12">Catalyzes the reversible phosphatidyl group transfer from one phosphatidylglycerol molecule to another to form cardiolipin (CL) (diphosphatidylglycerol) and glycerol.</text>
</comment>
<comment type="caution">
    <text evidence="15">The sequence shown here is derived from an EMBL/GenBank/DDBJ whole genome shotgun (WGS) entry which is preliminary data.</text>
</comment>
<evidence type="ECO:0000313" key="16">
    <source>
        <dbReference type="Proteomes" id="UP001519287"/>
    </source>
</evidence>
<sequence>MQFWSWSIWDLLYSWLPLINLLFAIPIIFLERRNIGVTWAWLILLLLLPVVGFLLYIILGQNLARQKVYKIKPKTQRYVREMIIGQAGKFKRGSIKFRDANVQKHQSLVYMNLVSSYSLLTQNNDVDIFTDGKKKFDALLESITEAVDHIHMLYYKIGNDKLGKLVLSALTQKAKEGVTVRISYDAIGSQGVSKALFQELQAAGGKVYPFFPSKIPFLNLRVNYRNHRKIVIIDGAVGFIGGFNIGDEYLGEDPVIGLWRDTHLKIKGDAVHRLQMQFILDWSLASGEFIPFDPPFFPEIDSDGMTSMQIVASGPDSDKMQIRDGYVKMIFEANTSVFIQTPYFIPDDSILNALKIAAASGIDVRIMIPRKADHALVQLATYSYIGELLRAGVKCYLYEKGFLHAKTIMIDAEVASVGTANLDYRSLMLNFEINAFLYDPNEAAELEAIFEKDMESSTQLTWEGYQRRSIFLRLSESMARLFSPIL</sequence>
<feature type="transmembrane region" description="Helical" evidence="12">
    <location>
        <begin position="37"/>
        <end position="59"/>
    </location>
</feature>
<feature type="transmembrane region" description="Helical" evidence="12">
    <location>
        <begin position="12"/>
        <end position="30"/>
    </location>
</feature>
<dbReference type="CDD" id="cd09110">
    <property type="entry name" value="PLDc_CLS_1"/>
    <property type="match status" value="1"/>
</dbReference>
<evidence type="ECO:0000313" key="15">
    <source>
        <dbReference type="EMBL" id="MBP1993092.1"/>
    </source>
</evidence>
<evidence type="ECO:0000256" key="11">
    <source>
        <dbReference type="ARBA" id="ARBA00023264"/>
    </source>
</evidence>
<feature type="active site" evidence="12">
    <location>
        <position position="227"/>
    </location>
</feature>
<keyword evidence="6" id="KW-0677">Repeat</keyword>
<reference evidence="15 16" key="1">
    <citation type="submission" date="2021-03" db="EMBL/GenBank/DDBJ databases">
        <title>Genomic Encyclopedia of Type Strains, Phase IV (KMG-IV): sequencing the most valuable type-strain genomes for metagenomic binning, comparative biology and taxonomic classification.</title>
        <authorList>
            <person name="Goeker M."/>
        </authorList>
    </citation>
    <scope>NUCLEOTIDE SEQUENCE [LARGE SCALE GENOMIC DNA]</scope>
    <source>
        <strain evidence="15 16">DSM 26048</strain>
    </source>
</reference>
<evidence type="ECO:0000256" key="7">
    <source>
        <dbReference type="ARBA" id="ARBA00022989"/>
    </source>
</evidence>
<dbReference type="EC" id="2.7.8.-" evidence="12 13"/>
<keyword evidence="7 12" id="KW-1133">Transmembrane helix</keyword>
<comment type="subcellular location">
    <subcellularLocation>
        <location evidence="1 12">Cell membrane</location>
        <topology evidence="1 12">Multi-pass membrane protein</topology>
    </subcellularLocation>
</comment>
<organism evidence="15 16">
    <name type="scientific">Paenibacillus eucommiae</name>
    <dbReference type="NCBI Taxonomy" id="1355755"/>
    <lineage>
        <taxon>Bacteria</taxon>
        <taxon>Bacillati</taxon>
        <taxon>Bacillota</taxon>
        <taxon>Bacilli</taxon>
        <taxon>Bacillales</taxon>
        <taxon>Paenibacillaceae</taxon>
        <taxon>Paenibacillus</taxon>
    </lineage>
</organism>
<evidence type="ECO:0000256" key="2">
    <source>
        <dbReference type="ARBA" id="ARBA00022475"/>
    </source>
</evidence>
<comment type="catalytic activity">
    <reaction evidence="12">
        <text>2 a 1,2-diacyl-sn-glycero-3-phospho-(1'-sn-glycerol) = a cardiolipin + glycerol</text>
        <dbReference type="Rhea" id="RHEA:31451"/>
        <dbReference type="ChEBI" id="CHEBI:17754"/>
        <dbReference type="ChEBI" id="CHEBI:62237"/>
        <dbReference type="ChEBI" id="CHEBI:64716"/>
    </reaction>
</comment>
<keyword evidence="3 12" id="KW-0444">Lipid biosynthesis</keyword>
<dbReference type="HAMAP" id="MF_01916">
    <property type="entry name" value="Cardiolipin_synth_Cls"/>
    <property type="match status" value="1"/>
</dbReference>
<evidence type="ECO:0000256" key="10">
    <source>
        <dbReference type="ARBA" id="ARBA00023209"/>
    </source>
</evidence>
<evidence type="ECO:0000259" key="14">
    <source>
        <dbReference type="PROSITE" id="PS50035"/>
    </source>
</evidence>
<dbReference type="InterPro" id="IPR022924">
    <property type="entry name" value="Cardiolipin_synthase"/>
</dbReference>
<evidence type="ECO:0000256" key="9">
    <source>
        <dbReference type="ARBA" id="ARBA00023136"/>
    </source>
</evidence>
<protein>
    <recommendedName>
        <fullName evidence="12 13">Cardiolipin synthase</fullName>
        <shortName evidence="12">CL synthase</shortName>
        <ecNumber evidence="12 13">2.7.8.-</ecNumber>
    </recommendedName>
</protein>
<dbReference type="Proteomes" id="UP001519287">
    <property type="component" value="Unassembled WGS sequence"/>
</dbReference>
<evidence type="ECO:0000256" key="1">
    <source>
        <dbReference type="ARBA" id="ARBA00004651"/>
    </source>
</evidence>
<dbReference type="PANTHER" id="PTHR21248:SF22">
    <property type="entry name" value="PHOSPHOLIPASE D"/>
    <property type="match status" value="1"/>
</dbReference>
<keyword evidence="4 12" id="KW-0808">Transferase</keyword>
<feature type="active site" evidence="12">
    <location>
        <position position="406"/>
    </location>
</feature>
<dbReference type="InterPro" id="IPR027379">
    <property type="entry name" value="CLS_N"/>
</dbReference>
<evidence type="ECO:0000256" key="4">
    <source>
        <dbReference type="ARBA" id="ARBA00022679"/>
    </source>
</evidence>
<evidence type="ECO:0000256" key="13">
    <source>
        <dbReference type="NCBIfam" id="TIGR04265"/>
    </source>
</evidence>
<proteinExistence type="inferred from homology"/>
<dbReference type="PANTHER" id="PTHR21248">
    <property type="entry name" value="CARDIOLIPIN SYNTHASE"/>
    <property type="match status" value="1"/>
</dbReference>
<comment type="similarity">
    <text evidence="12">Belongs to the phospholipase D family. Cardiolipin synthase subfamily.</text>
</comment>
<keyword evidence="11 12" id="KW-1208">Phospholipid metabolism</keyword>
<evidence type="ECO:0000256" key="6">
    <source>
        <dbReference type="ARBA" id="ARBA00022737"/>
    </source>
</evidence>
<feature type="domain" description="PLD phosphodiesterase" evidence="14">
    <location>
        <begin position="399"/>
        <end position="426"/>
    </location>
</feature>
<evidence type="ECO:0000256" key="12">
    <source>
        <dbReference type="HAMAP-Rule" id="MF_01916"/>
    </source>
</evidence>
<feature type="active site" evidence="12">
    <location>
        <position position="234"/>
    </location>
</feature>
<evidence type="ECO:0000256" key="8">
    <source>
        <dbReference type="ARBA" id="ARBA00023098"/>
    </source>
</evidence>
<keyword evidence="16" id="KW-1185">Reference proteome</keyword>
<dbReference type="InterPro" id="IPR025202">
    <property type="entry name" value="PLD-like_dom"/>
</dbReference>